<keyword evidence="1" id="KW-0732">Signal</keyword>
<reference evidence="2 3" key="1">
    <citation type="submission" date="2018-06" db="EMBL/GenBank/DDBJ databases">
        <authorList>
            <consortium name="Pathogen Informatics"/>
            <person name="Doyle S."/>
        </authorList>
    </citation>
    <scope>NUCLEOTIDE SEQUENCE [LARGE SCALE GENOMIC DNA]</scope>
    <source>
        <strain evidence="2 3">NCTC11370</strain>
    </source>
</reference>
<dbReference type="GeneID" id="93292581"/>
<sequence length="73" mass="8971">MFKKILVSTILGAAALFSNAGFAYYHTHDDYPRFKYFRHHHHSRWKNIHRWIPPRDYIVVENGTPYPRYHQHY</sequence>
<dbReference type="EMBL" id="UGGT01000001">
    <property type="protein sequence ID" value="STO20742.1"/>
    <property type="molecule type" value="Genomic_DNA"/>
</dbReference>
<name>A0A377G7E4_9GAMM</name>
<accession>A0A377G7E4</accession>
<feature type="chain" id="PRO_5017002963" evidence="1">
    <location>
        <begin position="24"/>
        <end position="73"/>
    </location>
</feature>
<dbReference type="OrthoDB" id="5646141at2"/>
<evidence type="ECO:0000313" key="3">
    <source>
        <dbReference type="Proteomes" id="UP000254554"/>
    </source>
</evidence>
<organism evidence="2 3">
    <name type="scientific">Fluoribacter dumoffii</name>
    <dbReference type="NCBI Taxonomy" id="463"/>
    <lineage>
        <taxon>Bacteria</taxon>
        <taxon>Pseudomonadati</taxon>
        <taxon>Pseudomonadota</taxon>
        <taxon>Gammaproteobacteria</taxon>
        <taxon>Legionellales</taxon>
        <taxon>Legionellaceae</taxon>
        <taxon>Fluoribacter</taxon>
    </lineage>
</organism>
<dbReference type="RefSeq" id="WP_010653040.1">
    <property type="nucleotide sequence ID" value="NZ_JAPHOO010000001.1"/>
</dbReference>
<evidence type="ECO:0000313" key="2">
    <source>
        <dbReference type="EMBL" id="STO20742.1"/>
    </source>
</evidence>
<protein>
    <submittedName>
        <fullName evidence="2">Uncharacterized protein</fullName>
    </submittedName>
</protein>
<keyword evidence="3" id="KW-1185">Reference proteome</keyword>
<feature type="signal peptide" evidence="1">
    <location>
        <begin position="1"/>
        <end position="23"/>
    </location>
</feature>
<proteinExistence type="predicted"/>
<dbReference type="AlphaFoldDB" id="A0A377G7E4"/>
<dbReference type="STRING" id="1094715.GCA_000236165_01620"/>
<dbReference type="Proteomes" id="UP000254554">
    <property type="component" value="Unassembled WGS sequence"/>
</dbReference>
<gene>
    <name evidence="2" type="ORF">NCTC11370_00801</name>
</gene>
<evidence type="ECO:0000256" key="1">
    <source>
        <dbReference type="SAM" id="SignalP"/>
    </source>
</evidence>